<evidence type="ECO:0000256" key="1">
    <source>
        <dbReference type="ARBA" id="ARBA00004613"/>
    </source>
</evidence>
<name>A0A1A8UBE5_NOTFU</name>
<keyword evidence="2" id="KW-0964">Secreted</keyword>
<evidence type="ECO:0000256" key="4">
    <source>
        <dbReference type="PIRSR" id="PIRSR601211-2"/>
    </source>
</evidence>
<keyword evidence="3 5" id="KW-1015">Disulfide bond</keyword>
<dbReference type="GO" id="GO:0005509">
    <property type="term" value="F:calcium ion binding"/>
    <property type="evidence" value="ECO:0007669"/>
    <property type="project" value="InterPro"/>
</dbReference>
<keyword evidence="4" id="KW-0106">Calcium</keyword>
<keyword evidence="4" id="KW-0479">Metal-binding</keyword>
<feature type="disulfide bond" evidence="5">
    <location>
        <begin position="116"/>
        <end position="144"/>
    </location>
</feature>
<evidence type="ECO:0000256" key="2">
    <source>
        <dbReference type="ARBA" id="ARBA00022525"/>
    </source>
</evidence>
<dbReference type="PROSITE" id="PS00118">
    <property type="entry name" value="PA2_HIS"/>
    <property type="match status" value="2"/>
</dbReference>
<reference evidence="7" key="1">
    <citation type="submission" date="2016-05" db="EMBL/GenBank/DDBJ databases">
        <authorList>
            <person name="Lavstsen T."/>
            <person name="Jespersen J.S."/>
        </authorList>
    </citation>
    <scope>NUCLEOTIDE SEQUENCE</scope>
    <source>
        <tissue evidence="7">Brain</tissue>
    </source>
</reference>
<dbReference type="Pfam" id="PF00068">
    <property type="entry name" value="Phospholip_A2_1"/>
    <property type="match status" value="1"/>
</dbReference>
<comment type="cofactor">
    <cofactor evidence="4">
        <name>Ca(2+)</name>
        <dbReference type="ChEBI" id="CHEBI:29108"/>
    </cofactor>
    <text evidence="4">Binds 1 Ca(2+) ion per subunit.</text>
</comment>
<dbReference type="InterPro" id="IPR033113">
    <property type="entry name" value="PLA2_histidine"/>
</dbReference>
<dbReference type="PANTHER" id="PTHR11716">
    <property type="entry name" value="PHOSPHOLIPASE A2 FAMILY MEMBER"/>
    <property type="match status" value="1"/>
</dbReference>
<dbReference type="GO" id="GO:0006644">
    <property type="term" value="P:phospholipid metabolic process"/>
    <property type="evidence" value="ECO:0007669"/>
    <property type="project" value="InterPro"/>
</dbReference>
<dbReference type="SUPFAM" id="SSF48619">
    <property type="entry name" value="Phospholipase A2, PLA2"/>
    <property type="match status" value="2"/>
</dbReference>
<dbReference type="InterPro" id="IPR001211">
    <property type="entry name" value="PLA2"/>
</dbReference>
<dbReference type="EMBL" id="HAEJ01004180">
    <property type="protein sequence ID" value="SBS44637.1"/>
    <property type="molecule type" value="Transcribed_RNA"/>
</dbReference>
<reference evidence="7" key="2">
    <citation type="submission" date="2016-06" db="EMBL/GenBank/DDBJ databases">
        <title>The genome of a short-lived fish provides insights into sex chromosome evolution and the genetic control of aging.</title>
        <authorList>
            <person name="Reichwald K."/>
            <person name="Felder M."/>
            <person name="Petzold A."/>
            <person name="Koch P."/>
            <person name="Groth M."/>
            <person name="Platzer M."/>
        </authorList>
    </citation>
    <scope>NUCLEOTIDE SEQUENCE</scope>
    <source>
        <tissue evidence="7">Brain</tissue>
    </source>
</reference>
<feature type="binding site" evidence="4">
    <location>
        <position position="117"/>
    </location>
    <ligand>
        <name>Ca(2+)</name>
        <dbReference type="ChEBI" id="CHEBI:29108"/>
    </ligand>
</feature>
<evidence type="ECO:0000259" key="6">
    <source>
        <dbReference type="Pfam" id="PF00068"/>
    </source>
</evidence>
<protein>
    <recommendedName>
        <fullName evidence="6">Phospholipase A2-like central domain-containing protein</fullName>
    </recommendedName>
</protein>
<dbReference type="Gene3D" id="1.20.90.10">
    <property type="entry name" value="Phospholipase A2 domain"/>
    <property type="match status" value="1"/>
</dbReference>
<dbReference type="GO" id="GO:0016042">
    <property type="term" value="P:lipid catabolic process"/>
    <property type="evidence" value="ECO:0007669"/>
    <property type="project" value="InterPro"/>
</dbReference>
<sequence length="177" mass="19810">YVEAGNPLDPLDHCCATHRRCYLKAAALVKDLIIGYLTSEEVQNLLITEDLLLTVTGKKSPGSGVTSIRPPLCEEEDEDCSRSDGRSQREKLVLGEMLLCLTGRCPHPYEVYGCYCGQEGGGLPLDQLDRSEPSRRTVWGQRCCFFHRCCLRQISSMGCRSDRKLSAHVSCENNRPR</sequence>
<dbReference type="AlphaFoldDB" id="A0A1A8UBE5"/>
<dbReference type="GO" id="GO:0047498">
    <property type="term" value="F:calcium-dependent phospholipase A2 activity"/>
    <property type="evidence" value="ECO:0007669"/>
    <property type="project" value="TreeGrafter"/>
</dbReference>
<dbReference type="GO" id="GO:0005543">
    <property type="term" value="F:phospholipid binding"/>
    <property type="evidence" value="ECO:0007669"/>
    <property type="project" value="TreeGrafter"/>
</dbReference>
<feature type="non-terminal residue" evidence="7">
    <location>
        <position position="1"/>
    </location>
</feature>
<feature type="domain" description="Phospholipase A2-like central" evidence="6">
    <location>
        <begin position="94"/>
        <end position="175"/>
    </location>
</feature>
<dbReference type="InterPro" id="IPR036444">
    <property type="entry name" value="PLipase_A2_dom_sf"/>
</dbReference>
<proteinExistence type="predicted"/>
<organism evidence="7">
    <name type="scientific">Nothobranchius furzeri</name>
    <name type="common">Turquoise killifish</name>
    <dbReference type="NCBI Taxonomy" id="105023"/>
    <lineage>
        <taxon>Eukaryota</taxon>
        <taxon>Metazoa</taxon>
        <taxon>Chordata</taxon>
        <taxon>Craniata</taxon>
        <taxon>Vertebrata</taxon>
        <taxon>Euteleostomi</taxon>
        <taxon>Actinopterygii</taxon>
        <taxon>Neopterygii</taxon>
        <taxon>Teleostei</taxon>
        <taxon>Neoteleostei</taxon>
        <taxon>Acanthomorphata</taxon>
        <taxon>Ovalentaria</taxon>
        <taxon>Atherinomorphae</taxon>
        <taxon>Cyprinodontiformes</taxon>
        <taxon>Nothobranchiidae</taxon>
        <taxon>Nothobranchius</taxon>
    </lineage>
</organism>
<evidence type="ECO:0000256" key="3">
    <source>
        <dbReference type="ARBA" id="ARBA00023157"/>
    </source>
</evidence>
<dbReference type="GO" id="GO:0050482">
    <property type="term" value="P:arachidonate secretion"/>
    <property type="evidence" value="ECO:0007669"/>
    <property type="project" value="InterPro"/>
</dbReference>
<evidence type="ECO:0000256" key="5">
    <source>
        <dbReference type="PIRSR" id="PIRSR601211-3"/>
    </source>
</evidence>
<comment type="subcellular location">
    <subcellularLocation>
        <location evidence="1">Secreted</location>
    </subcellularLocation>
</comment>
<gene>
    <name evidence="7" type="primary">OC90</name>
</gene>
<dbReference type="PANTHER" id="PTHR11716:SF1">
    <property type="entry name" value="OTOCONIN-90"/>
    <property type="match status" value="1"/>
</dbReference>
<feature type="binding site" evidence="4">
    <location>
        <position position="115"/>
    </location>
    <ligand>
        <name>Ca(2+)</name>
        <dbReference type="ChEBI" id="CHEBI:29108"/>
    </ligand>
</feature>
<feature type="non-terminal residue" evidence="7">
    <location>
        <position position="177"/>
    </location>
</feature>
<evidence type="ECO:0000313" key="7">
    <source>
        <dbReference type="EMBL" id="SBS44637.1"/>
    </source>
</evidence>
<accession>A0A1A8UBE5</accession>
<dbReference type="InterPro" id="IPR016090">
    <property type="entry name" value="PLA2-like_dom"/>
</dbReference>
<dbReference type="GO" id="GO:0005576">
    <property type="term" value="C:extracellular region"/>
    <property type="evidence" value="ECO:0007669"/>
    <property type="project" value="UniProtKB-SubCell"/>
</dbReference>